<dbReference type="Gene3D" id="3.90.70.10">
    <property type="entry name" value="Cysteine proteinases"/>
    <property type="match status" value="1"/>
</dbReference>
<reference evidence="4" key="1">
    <citation type="submission" date="2021-02" db="EMBL/GenBank/DDBJ databases">
        <authorList>
            <person name="Nowell W R."/>
        </authorList>
    </citation>
    <scope>NUCLEOTIDE SEQUENCE</scope>
</reference>
<dbReference type="InterPro" id="IPR013128">
    <property type="entry name" value="Peptidase_C1A"/>
</dbReference>
<evidence type="ECO:0000313" key="3">
    <source>
        <dbReference type="EMBL" id="CAF1164159.1"/>
    </source>
</evidence>
<evidence type="ECO:0000259" key="2">
    <source>
        <dbReference type="SMART" id="SM00645"/>
    </source>
</evidence>
<evidence type="ECO:0000313" key="5">
    <source>
        <dbReference type="Proteomes" id="UP000663828"/>
    </source>
</evidence>
<name>A0A814UGM3_ADIRI</name>
<dbReference type="Pfam" id="PF00112">
    <property type="entry name" value="Peptidase_C1"/>
    <property type="match status" value="1"/>
</dbReference>
<dbReference type="PANTHER" id="PTHR12411">
    <property type="entry name" value="CYSTEINE PROTEASE FAMILY C1-RELATED"/>
    <property type="match status" value="1"/>
</dbReference>
<dbReference type="InterPro" id="IPR038765">
    <property type="entry name" value="Papain-like_cys_pep_sf"/>
</dbReference>
<dbReference type="InterPro" id="IPR025660">
    <property type="entry name" value="Pept_his_AS"/>
</dbReference>
<dbReference type="SMART" id="SM00645">
    <property type="entry name" value="Pept_C1"/>
    <property type="match status" value="1"/>
</dbReference>
<evidence type="ECO:0000256" key="1">
    <source>
        <dbReference type="ARBA" id="ARBA00008455"/>
    </source>
</evidence>
<dbReference type="InterPro" id="IPR000668">
    <property type="entry name" value="Peptidase_C1A_C"/>
</dbReference>
<dbReference type="Proteomes" id="UP000663828">
    <property type="component" value="Unassembled WGS sequence"/>
</dbReference>
<dbReference type="EMBL" id="CAJNOJ010000132">
    <property type="protein sequence ID" value="CAF1173849.1"/>
    <property type="molecule type" value="Genomic_DNA"/>
</dbReference>
<sequence>MPVRTYLINQLTNSICRLNGIEPSHRMPHKEELRQAFSDSILYSPEQLPPKVDLRSYMTPVEDQSRIGSCTANSLAGAYEYLIKRVHGINVDVSRLFIYYNGRVKNTHSTVVTDSGCSMTNAIEALEEFGTCLESIWPYDIARVNERPDDTAFEKGSKHRIHQALHVKIDLNEMKSCLAQGFPFAFGLRLYTSFDKAAQTGLVPMPDGIEQSRSEHGRHAMLAVGYSDQSKAFIVRNSWGEKWGEKGYCYIPYDYITNPKLCFDAWVIRQFDNDDMGNEHWDFSDTINYLFHAAHHYYHSHSHEHLKIQEFEEEHAHKLE</sequence>
<dbReference type="SUPFAM" id="SSF54001">
    <property type="entry name" value="Cysteine proteinases"/>
    <property type="match status" value="1"/>
</dbReference>
<dbReference type="OrthoDB" id="640249at2759"/>
<evidence type="ECO:0000313" key="6">
    <source>
        <dbReference type="Proteomes" id="UP000663852"/>
    </source>
</evidence>
<dbReference type="CDD" id="cd02619">
    <property type="entry name" value="Peptidase_C1"/>
    <property type="match status" value="1"/>
</dbReference>
<accession>A0A814UGM3</accession>
<organism evidence="4 6">
    <name type="scientific">Adineta ricciae</name>
    <name type="common">Rotifer</name>
    <dbReference type="NCBI Taxonomy" id="249248"/>
    <lineage>
        <taxon>Eukaryota</taxon>
        <taxon>Metazoa</taxon>
        <taxon>Spiralia</taxon>
        <taxon>Gnathifera</taxon>
        <taxon>Rotifera</taxon>
        <taxon>Eurotatoria</taxon>
        <taxon>Bdelloidea</taxon>
        <taxon>Adinetida</taxon>
        <taxon>Adinetidae</taxon>
        <taxon>Adineta</taxon>
    </lineage>
</organism>
<feature type="domain" description="Peptidase C1A papain C-terminal" evidence="2">
    <location>
        <begin position="48"/>
        <end position="260"/>
    </location>
</feature>
<keyword evidence="5" id="KW-1185">Reference proteome</keyword>
<comment type="similarity">
    <text evidence="1">Belongs to the peptidase C1 family.</text>
</comment>
<dbReference type="EMBL" id="CAJNOR010001560">
    <property type="protein sequence ID" value="CAF1164159.1"/>
    <property type="molecule type" value="Genomic_DNA"/>
</dbReference>
<dbReference type="Proteomes" id="UP000663852">
    <property type="component" value="Unassembled WGS sequence"/>
</dbReference>
<evidence type="ECO:0000313" key="4">
    <source>
        <dbReference type="EMBL" id="CAF1173849.1"/>
    </source>
</evidence>
<dbReference type="PROSITE" id="PS00639">
    <property type="entry name" value="THIOL_PROTEASE_HIS"/>
    <property type="match status" value="1"/>
</dbReference>
<gene>
    <name evidence="4" type="ORF">EDS130_LOCUS23845</name>
    <name evidence="3" type="ORF">XAT740_LOCUS21654</name>
</gene>
<dbReference type="GO" id="GO:0006508">
    <property type="term" value="P:proteolysis"/>
    <property type="evidence" value="ECO:0007669"/>
    <property type="project" value="InterPro"/>
</dbReference>
<proteinExistence type="inferred from homology"/>
<comment type="caution">
    <text evidence="4">The sequence shown here is derived from an EMBL/GenBank/DDBJ whole genome shotgun (WGS) entry which is preliminary data.</text>
</comment>
<protein>
    <recommendedName>
        <fullName evidence="2">Peptidase C1A papain C-terminal domain-containing protein</fullName>
    </recommendedName>
</protein>
<dbReference type="GO" id="GO:0008234">
    <property type="term" value="F:cysteine-type peptidase activity"/>
    <property type="evidence" value="ECO:0007669"/>
    <property type="project" value="InterPro"/>
</dbReference>
<dbReference type="AlphaFoldDB" id="A0A814UGM3"/>